<dbReference type="Proteomes" id="UP000886817">
    <property type="component" value="Unassembled WGS sequence"/>
</dbReference>
<dbReference type="InterPro" id="IPR025164">
    <property type="entry name" value="Toastrack_DUF4097"/>
</dbReference>
<name>A0A9D1WG14_9FIRM</name>
<gene>
    <name evidence="3" type="ORF">IAA45_01050</name>
</gene>
<keyword evidence="1" id="KW-1133">Transmembrane helix</keyword>
<evidence type="ECO:0000313" key="4">
    <source>
        <dbReference type="Proteomes" id="UP000886817"/>
    </source>
</evidence>
<comment type="caution">
    <text evidence="3">The sequence shown here is derived from an EMBL/GenBank/DDBJ whole genome shotgun (WGS) entry which is preliminary data.</text>
</comment>
<dbReference type="Pfam" id="PF13349">
    <property type="entry name" value="DUF4097"/>
    <property type="match status" value="2"/>
</dbReference>
<evidence type="ECO:0000256" key="1">
    <source>
        <dbReference type="SAM" id="Phobius"/>
    </source>
</evidence>
<protein>
    <submittedName>
        <fullName evidence="3">DUF4097 domain-containing protein</fullName>
    </submittedName>
</protein>
<feature type="domain" description="DUF4097" evidence="2">
    <location>
        <begin position="190"/>
        <end position="355"/>
    </location>
</feature>
<keyword evidence="1" id="KW-0472">Membrane</keyword>
<keyword evidence="1" id="KW-0812">Transmembrane</keyword>
<evidence type="ECO:0000313" key="3">
    <source>
        <dbReference type="EMBL" id="HIX58294.1"/>
    </source>
</evidence>
<dbReference type="EMBL" id="DXEX01000027">
    <property type="protein sequence ID" value="HIX58294.1"/>
    <property type="molecule type" value="Genomic_DNA"/>
</dbReference>
<sequence>MKKSKTVLMAGVGCMVLGGLLLVCGFLMGGRPGFVIDEQGIHSAASVHQKDAVSAHVLEKTELDDFQNIKINLAYADLSIIPSDGYYLEYRLTGSRPAPAWGVSDNTLSFQEGEASGNPLHFSFFSLDSFQSTDEEPYYVNLYVPREALLDTLQISSDYGDASLEELSCQTASVSLDYGDLSISSLHCADSVSVLCSYGDMDLGTLETGTCDFRAEYGNLSCDAITGTDGILSLDSGNFRADRLSFDQLTLENSYGNIQIQEGSIGQGEISLASGDLTAALSDTENLSVKNEYGDVSLQLEAPLSSYSCDLVTEYGEISLPEQSVSDSSGSAVYTSRGTGSGQISISCESGDILIR</sequence>
<proteinExistence type="predicted"/>
<organism evidence="3 4">
    <name type="scientific">Candidatus Blautia gallistercoris</name>
    <dbReference type="NCBI Taxonomy" id="2838490"/>
    <lineage>
        <taxon>Bacteria</taxon>
        <taxon>Bacillati</taxon>
        <taxon>Bacillota</taxon>
        <taxon>Clostridia</taxon>
        <taxon>Lachnospirales</taxon>
        <taxon>Lachnospiraceae</taxon>
        <taxon>Blautia</taxon>
    </lineage>
</organism>
<feature type="transmembrane region" description="Helical" evidence="1">
    <location>
        <begin position="7"/>
        <end position="28"/>
    </location>
</feature>
<reference evidence="3" key="1">
    <citation type="journal article" date="2021" name="PeerJ">
        <title>Extensive microbial diversity within the chicken gut microbiome revealed by metagenomics and culture.</title>
        <authorList>
            <person name="Gilroy R."/>
            <person name="Ravi A."/>
            <person name="Getino M."/>
            <person name="Pursley I."/>
            <person name="Horton D.L."/>
            <person name="Alikhan N.F."/>
            <person name="Baker D."/>
            <person name="Gharbi K."/>
            <person name="Hall N."/>
            <person name="Watson M."/>
            <person name="Adriaenssens E.M."/>
            <person name="Foster-Nyarko E."/>
            <person name="Jarju S."/>
            <person name="Secka A."/>
            <person name="Antonio M."/>
            <person name="Oren A."/>
            <person name="Chaudhuri R.R."/>
            <person name="La Ragione R."/>
            <person name="Hildebrand F."/>
            <person name="Pallen M.J."/>
        </authorList>
    </citation>
    <scope>NUCLEOTIDE SEQUENCE</scope>
    <source>
        <strain evidence="3">ChiSjej1B19-8411</strain>
    </source>
</reference>
<dbReference type="AlphaFoldDB" id="A0A9D1WG14"/>
<evidence type="ECO:0000259" key="2">
    <source>
        <dbReference type="Pfam" id="PF13349"/>
    </source>
</evidence>
<reference evidence="3" key="2">
    <citation type="submission" date="2021-04" db="EMBL/GenBank/DDBJ databases">
        <authorList>
            <person name="Gilroy R."/>
        </authorList>
    </citation>
    <scope>NUCLEOTIDE SEQUENCE</scope>
    <source>
        <strain evidence="3">ChiSjej1B19-8411</strain>
    </source>
</reference>
<accession>A0A9D1WG14</accession>
<feature type="domain" description="DUF4097" evidence="2">
    <location>
        <begin position="67"/>
        <end position="189"/>
    </location>
</feature>